<dbReference type="PANTHER" id="PTHR47992">
    <property type="entry name" value="PROTEIN PHOSPHATASE"/>
    <property type="match status" value="1"/>
</dbReference>
<dbReference type="Gene3D" id="3.60.40.10">
    <property type="entry name" value="PPM-type phosphatase domain"/>
    <property type="match status" value="1"/>
</dbReference>
<accession>A0A7S2AVR4</accession>
<dbReference type="SUPFAM" id="SSF81606">
    <property type="entry name" value="PP2C-like"/>
    <property type="match status" value="1"/>
</dbReference>
<dbReference type="PROSITE" id="PS51746">
    <property type="entry name" value="PPM_2"/>
    <property type="match status" value="1"/>
</dbReference>
<dbReference type="AlphaFoldDB" id="A0A7S2AVR4"/>
<feature type="domain" description="PPM-type phosphatase" evidence="1">
    <location>
        <begin position="1"/>
        <end position="188"/>
    </location>
</feature>
<reference evidence="2" key="1">
    <citation type="submission" date="2021-01" db="EMBL/GenBank/DDBJ databases">
        <authorList>
            <person name="Corre E."/>
            <person name="Pelletier E."/>
            <person name="Niang G."/>
            <person name="Scheremetjew M."/>
            <person name="Finn R."/>
            <person name="Kale V."/>
            <person name="Holt S."/>
            <person name="Cochrane G."/>
            <person name="Meng A."/>
            <person name="Brown T."/>
            <person name="Cohen L."/>
        </authorList>
    </citation>
    <scope>NUCLEOTIDE SEQUENCE</scope>
    <source>
        <strain evidence="2">CCMP1381</strain>
    </source>
</reference>
<dbReference type="InterPro" id="IPR036457">
    <property type="entry name" value="PPM-type-like_dom_sf"/>
</dbReference>
<dbReference type="InterPro" id="IPR001932">
    <property type="entry name" value="PPM-type_phosphatase-like_dom"/>
</dbReference>
<dbReference type="CDD" id="cd00143">
    <property type="entry name" value="PP2Cc"/>
    <property type="match status" value="1"/>
</dbReference>
<dbReference type="InterPro" id="IPR015655">
    <property type="entry name" value="PP2C"/>
</dbReference>
<dbReference type="EMBL" id="HBGS01006943">
    <property type="protein sequence ID" value="CAD9378796.1"/>
    <property type="molecule type" value="Transcribed_RNA"/>
</dbReference>
<dbReference type="SMART" id="SM00332">
    <property type="entry name" value="PP2Cc"/>
    <property type="match status" value="1"/>
</dbReference>
<proteinExistence type="predicted"/>
<name>A0A7S2AVR4_9STRA</name>
<dbReference type="Pfam" id="PF00481">
    <property type="entry name" value="PP2C"/>
    <property type="match status" value="1"/>
</dbReference>
<sequence length="206" mass="21994">MVTSAGFLIVANVGDSRATLCCAVGKPEDASAVDLSVDHTAMNALEAKRIIDLGGFIETSGEVHRVMGKVAVTRSIGNRPLKRYLSASPHTVILNLSHTEAMGTQVEFRFLVLATDGLWDVMSSEEAVAFVLNRLKHSEAIGKEGDSDSYSDSEGVRMGFWQQAATALTHEALVRGSSDNIGVCVINLQSRLPAQQKTTTATTETA</sequence>
<protein>
    <recommendedName>
        <fullName evidence="1">PPM-type phosphatase domain-containing protein</fullName>
    </recommendedName>
</protein>
<gene>
    <name evidence="2" type="ORF">DSPE1174_LOCUS3662</name>
</gene>
<dbReference type="GO" id="GO:0004722">
    <property type="term" value="F:protein serine/threonine phosphatase activity"/>
    <property type="evidence" value="ECO:0007669"/>
    <property type="project" value="InterPro"/>
</dbReference>
<organism evidence="2">
    <name type="scientific">Octactis speculum</name>
    <dbReference type="NCBI Taxonomy" id="3111310"/>
    <lineage>
        <taxon>Eukaryota</taxon>
        <taxon>Sar</taxon>
        <taxon>Stramenopiles</taxon>
        <taxon>Ochrophyta</taxon>
        <taxon>Dictyochophyceae</taxon>
        <taxon>Dictyochales</taxon>
        <taxon>Dictyochaceae</taxon>
        <taxon>Octactis</taxon>
    </lineage>
</organism>
<evidence type="ECO:0000313" key="2">
    <source>
        <dbReference type="EMBL" id="CAD9378796.1"/>
    </source>
</evidence>
<evidence type="ECO:0000259" key="1">
    <source>
        <dbReference type="PROSITE" id="PS51746"/>
    </source>
</evidence>